<proteinExistence type="predicted"/>
<evidence type="ECO:0000313" key="2">
    <source>
        <dbReference type="EMBL" id="MCK7594450.1"/>
    </source>
</evidence>
<dbReference type="PANTHER" id="PTHR36558">
    <property type="entry name" value="GLR1098 PROTEIN"/>
    <property type="match status" value="1"/>
</dbReference>
<accession>A0ABT0GKA9</accession>
<comment type="caution">
    <text evidence="2">The sequence shown here is derived from an EMBL/GenBank/DDBJ whole genome shotgun (WGS) entry which is preliminary data.</text>
</comment>
<sequence length="196" mass="22059">MGLPKRDQQYHTYADYLGWPESVRYELLDGVAFMMAGSDLAHQDIVGEVFAQLRNALQGKPCRPFVAPFDVRLPKPRQSDEQTDTVVQPDVMVVCDPAKIDRRGIRGAPDLIVEVLSPSTAGHDQVLKRRAYERAGVQEFWLVHPTDRVVTIYTLGQDGYGKPEIQELVGTTPVGVLENVEITWDELVARLPKIEY</sequence>
<name>A0ABT0GKA9_9GAMM</name>
<dbReference type="InterPro" id="IPR008538">
    <property type="entry name" value="Uma2"/>
</dbReference>
<evidence type="ECO:0000313" key="3">
    <source>
        <dbReference type="Proteomes" id="UP001431449"/>
    </source>
</evidence>
<protein>
    <submittedName>
        <fullName evidence="2">Uma2 family endonuclease</fullName>
    </submittedName>
</protein>
<dbReference type="Gene3D" id="3.90.1570.10">
    <property type="entry name" value="tt1808, chain A"/>
    <property type="match status" value="1"/>
</dbReference>
<dbReference type="Pfam" id="PF05685">
    <property type="entry name" value="Uma2"/>
    <property type="match status" value="1"/>
</dbReference>
<organism evidence="2 3">
    <name type="scientific">Pseudomarimonas salicorniae</name>
    <dbReference type="NCBI Taxonomy" id="2933270"/>
    <lineage>
        <taxon>Bacteria</taxon>
        <taxon>Pseudomonadati</taxon>
        <taxon>Pseudomonadota</taxon>
        <taxon>Gammaproteobacteria</taxon>
        <taxon>Lysobacterales</taxon>
        <taxon>Lysobacteraceae</taxon>
        <taxon>Pseudomarimonas</taxon>
    </lineage>
</organism>
<dbReference type="SUPFAM" id="SSF52980">
    <property type="entry name" value="Restriction endonuclease-like"/>
    <property type="match status" value="1"/>
</dbReference>
<keyword evidence="2" id="KW-0540">Nuclease</keyword>
<dbReference type="EMBL" id="JALNMH010000010">
    <property type="protein sequence ID" value="MCK7594450.1"/>
    <property type="molecule type" value="Genomic_DNA"/>
</dbReference>
<keyword evidence="2" id="KW-0255">Endonuclease</keyword>
<dbReference type="RefSeq" id="WP_248209693.1">
    <property type="nucleotide sequence ID" value="NZ_JALNMH010000010.1"/>
</dbReference>
<dbReference type="InterPro" id="IPR012296">
    <property type="entry name" value="Nuclease_put_TT1808"/>
</dbReference>
<dbReference type="Proteomes" id="UP001431449">
    <property type="component" value="Unassembled WGS sequence"/>
</dbReference>
<keyword evidence="3" id="KW-1185">Reference proteome</keyword>
<keyword evidence="2" id="KW-0378">Hydrolase</keyword>
<dbReference type="CDD" id="cd06260">
    <property type="entry name" value="DUF820-like"/>
    <property type="match status" value="1"/>
</dbReference>
<dbReference type="InterPro" id="IPR011335">
    <property type="entry name" value="Restrct_endonuc-II-like"/>
</dbReference>
<evidence type="ECO:0000259" key="1">
    <source>
        <dbReference type="Pfam" id="PF05685"/>
    </source>
</evidence>
<dbReference type="GO" id="GO:0004519">
    <property type="term" value="F:endonuclease activity"/>
    <property type="evidence" value="ECO:0007669"/>
    <property type="project" value="UniProtKB-KW"/>
</dbReference>
<reference evidence="2" key="1">
    <citation type="submission" date="2022-04" db="EMBL/GenBank/DDBJ databases">
        <title>Lysobacter sp. CAU 1642 isolated from sea sand.</title>
        <authorList>
            <person name="Kim W."/>
        </authorList>
    </citation>
    <scope>NUCLEOTIDE SEQUENCE</scope>
    <source>
        <strain evidence="2">CAU 1642</strain>
    </source>
</reference>
<feature type="domain" description="Putative restriction endonuclease" evidence="1">
    <location>
        <begin position="14"/>
        <end position="180"/>
    </location>
</feature>
<gene>
    <name evidence="2" type="ORF">M0G41_12305</name>
</gene>
<dbReference type="PANTHER" id="PTHR36558:SF1">
    <property type="entry name" value="RESTRICTION ENDONUCLEASE DOMAIN-CONTAINING PROTEIN-RELATED"/>
    <property type="match status" value="1"/>
</dbReference>